<dbReference type="CTD" id="41639"/>
<evidence type="ECO:0000256" key="10">
    <source>
        <dbReference type="SAM" id="MobiDB-lite"/>
    </source>
</evidence>
<evidence type="ECO:0000256" key="11">
    <source>
        <dbReference type="SAM" id="Phobius"/>
    </source>
</evidence>
<dbReference type="InterPro" id="IPR000276">
    <property type="entry name" value="GPCR_Rhodpsn"/>
</dbReference>
<proteinExistence type="inferred from homology"/>
<evidence type="ECO:0000256" key="9">
    <source>
        <dbReference type="RuleBase" id="RU000688"/>
    </source>
</evidence>
<keyword evidence="3 9" id="KW-0812">Transmembrane</keyword>
<protein>
    <submittedName>
        <fullName evidence="14">Neuropeptide FF receptor 1</fullName>
    </submittedName>
</protein>
<feature type="transmembrane region" description="Helical" evidence="11">
    <location>
        <begin position="188"/>
        <end position="210"/>
    </location>
</feature>
<dbReference type="SUPFAM" id="SSF81321">
    <property type="entry name" value="Family A G protein-coupled receptor-like"/>
    <property type="match status" value="1"/>
</dbReference>
<evidence type="ECO:0000256" key="4">
    <source>
        <dbReference type="ARBA" id="ARBA00022989"/>
    </source>
</evidence>
<evidence type="ECO:0000256" key="5">
    <source>
        <dbReference type="ARBA" id="ARBA00023040"/>
    </source>
</evidence>
<dbReference type="Proteomes" id="UP000504633">
    <property type="component" value="Unplaced"/>
</dbReference>
<keyword evidence="5 9" id="KW-0297">G-protein coupled receptor</keyword>
<dbReference type="PANTHER" id="PTHR24243">
    <property type="entry name" value="G-PROTEIN COUPLED RECEPTOR"/>
    <property type="match status" value="1"/>
</dbReference>
<feature type="transmembrane region" description="Helical" evidence="11">
    <location>
        <begin position="150"/>
        <end position="168"/>
    </location>
</feature>
<comment type="subcellular location">
    <subcellularLocation>
        <location evidence="1">Membrane</location>
        <topology evidence="1">Multi-pass membrane protein</topology>
    </subcellularLocation>
</comment>
<sequence length="670" mass="73540">MRQSVDFALASSNDDDDGLNQSFMAHTLPNGRPSLSVGLGPSRSSSPELFLLHNDKFLTHVAQMLNMTTENLTNLLTANSTNGTTTLATATATAATAATTTIADNWEESPTLLIFLTICYALIFVAGVLGNLITCIVISRNNFMHTATNFYLFNLAVSDLILLIAGIPQELYDLWCPDSYPFTDGICIVESVLSEMAANATVLTITAFTVERYIAICHPFRQHTMSKLSRAIKFIFAIWLAAFLLALPQAMQFSVVNQGNGYSCTMENNFYAHVFAVSGFIFFCGPMTAICVLYVLIGMKLKRSRLLQSLPRRAYDASRGLNAQSRVIRMLVAVAVAFFLCWAPFHAQRLMAVYGVSLINVCRCRDAFNDYYHILHYTSGVLYFLSTCINPLLYNIMSHKFREAFKITLTRQFGLARNQQQHQYHQHNYSALMRLQGSMRLQPVSCSNNNNALEPYGSYRVVQFRCRDANHQLSLQDSIRTNTTTTTINSSSLAAVGGAGASGSGGGGAAAVVAAGRRLRKQDLYATPTGSAVPHRLLQTQSSRLSDANTHALLDPEVVEVARSHCTPARAKRTLLATSNGALLVATAQPTEEPQPPTRLKLSRVISRRDEPAYSGSSSLPDQETPSTGNASTDSEVGKFPWRKKRKKQNVANNNETVNGRNGYATPKSL</sequence>
<feature type="compositionally biased region" description="Polar residues" evidence="10">
    <location>
        <begin position="650"/>
        <end position="660"/>
    </location>
</feature>
<dbReference type="PANTHER" id="PTHR24243:SF232">
    <property type="entry name" value="PYROKININ 2 RECEPTOR 1-RELATED"/>
    <property type="match status" value="1"/>
</dbReference>
<evidence type="ECO:0000259" key="12">
    <source>
        <dbReference type="PROSITE" id="PS50262"/>
    </source>
</evidence>
<keyword evidence="13" id="KW-1185">Reference proteome</keyword>
<evidence type="ECO:0000256" key="6">
    <source>
        <dbReference type="ARBA" id="ARBA00023136"/>
    </source>
</evidence>
<dbReference type="AlphaFoldDB" id="A0A6J1ML57"/>
<evidence type="ECO:0000313" key="13">
    <source>
        <dbReference type="Proteomes" id="UP000504633"/>
    </source>
</evidence>
<keyword evidence="6 11" id="KW-0472">Membrane</keyword>
<dbReference type="GeneID" id="111605577"/>
<evidence type="ECO:0000256" key="3">
    <source>
        <dbReference type="ARBA" id="ARBA00022692"/>
    </source>
</evidence>
<evidence type="ECO:0000256" key="2">
    <source>
        <dbReference type="ARBA" id="ARBA00010663"/>
    </source>
</evidence>
<accession>A0A6J1ML57</accession>
<feature type="region of interest" description="Disordered" evidence="10">
    <location>
        <begin position="586"/>
        <end position="670"/>
    </location>
</feature>
<dbReference type="FunFam" id="1.20.1070.10:FF:000267">
    <property type="entry name" value="Blast:Neuromedin-U receptor 2"/>
    <property type="match status" value="1"/>
</dbReference>
<dbReference type="PROSITE" id="PS00237">
    <property type="entry name" value="G_PROTEIN_RECEP_F1_1"/>
    <property type="match status" value="1"/>
</dbReference>
<comment type="similarity">
    <text evidence="2 9">Belongs to the G-protein coupled receptor 1 family.</text>
</comment>
<dbReference type="RefSeq" id="XP_023179949.2">
    <property type="nucleotide sequence ID" value="XM_023324181.2"/>
</dbReference>
<feature type="transmembrane region" description="Helical" evidence="11">
    <location>
        <begin position="270"/>
        <end position="297"/>
    </location>
</feature>
<dbReference type="PROSITE" id="PS50262">
    <property type="entry name" value="G_PROTEIN_RECEP_F1_2"/>
    <property type="match status" value="1"/>
</dbReference>
<feature type="transmembrane region" description="Helical" evidence="11">
    <location>
        <begin position="327"/>
        <end position="345"/>
    </location>
</feature>
<feature type="transmembrane region" description="Helical" evidence="11">
    <location>
        <begin position="112"/>
        <end position="138"/>
    </location>
</feature>
<dbReference type="CDD" id="cd15134">
    <property type="entry name" value="7tmA_capaR"/>
    <property type="match status" value="1"/>
</dbReference>
<keyword evidence="7 9" id="KW-0675">Receptor</keyword>
<reference evidence="14" key="1">
    <citation type="submission" date="2025-08" db="UniProtKB">
        <authorList>
            <consortium name="RefSeq"/>
        </authorList>
    </citation>
    <scope>IDENTIFICATION</scope>
    <source>
        <strain evidence="14">15085-1641.00</strain>
        <tissue evidence="14">Whole body</tissue>
    </source>
</reference>
<dbReference type="OMA" id="DAMCIMG"/>
<feature type="transmembrane region" description="Helical" evidence="11">
    <location>
        <begin position="231"/>
        <end position="250"/>
    </location>
</feature>
<evidence type="ECO:0000256" key="1">
    <source>
        <dbReference type="ARBA" id="ARBA00004141"/>
    </source>
</evidence>
<evidence type="ECO:0000313" key="14">
    <source>
        <dbReference type="RefSeq" id="XP_023179949.2"/>
    </source>
</evidence>
<dbReference type="PRINTS" id="PR00237">
    <property type="entry name" value="GPCRRHODOPSN"/>
</dbReference>
<dbReference type="Gene3D" id="1.20.1070.10">
    <property type="entry name" value="Rhodopsin 7-helix transmembrane proteins"/>
    <property type="match status" value="1"/>
</dbReference>
<gene>
    <name evidence="14" type="primary">LOC111605577</name>
</gene>
<dbReference type="KEGG" id="dhe:111605577"/>
<evidence type="ECO:0000256" key="8">
    <source>
        <dbReference type="ARBA" id="ARBA00023224"/>
    </source>
</evidence>
<dbReference type="InterPro" id="IPR017452">
    <property type="entry name" value="GPCR_Rhodpsn_7TM"/>
</dbReference>
<feature type="compositionally biased region" description="Polar residues" evidence="10">
    <location>
        <begin position="615"/>
        <end position="635"/>
    </location>
</feature>
<feature type="domain" description="G-protein coupled receptors family 1 profile" evidence="12">
    <location>
        <begin position="130"/>
        <end position="394"/>
    </location>
</feature>
<feature type="transmembrane region" description="Helical" evidence="11">
    <location>
        <begin position="374"/>
        <end position="396"/>
    </location>
</feature>
<evidence type="ECO:0000256" key="7">
    <source>
        <dbReference type="ARBA" id="ARBA00023170"/>
    </source>
</evidence>
<keyword evidence="4 11" id="KW-1133">Transmembrane helix</keyword>
<name>A0A6J1ML57_DROHY</name>
<dbReference type="OrthoDB" id="5950040at2759"/>
<organism evidence="13 14">
    <name type="scientific">Drosophila hydei</name>
    <name type="common">Fruit fly</name>
    <dbReference type="NCBI Taxonomy" id="7224"/>
    <lineage>
        <taxon>Eukaryota</taxon>
        <taxon>Metazoa</taxon>
        <taxon>Ecdysozoa</taxon>
        <taxon>Arthropoda</taxon>
        <taxon>Hexapoda</taxon>
        <taxon>Insecta</taxon>
        <taxon>Pterygota</taxon>
        <taxon>Neoptera</taxon>
        <taxon>Endopterygota</taxon>
        <taxon>Diptera</taxon>
        <taxon>Brachycera</taxon>
        <taxon>Muscomorpha</taxon>
        <taxon>Ephydroidea</taxon>
        <taxon>Drosophilidae</taxon>
        <taxon>Drosophila</taxon>
    </lineage>
</organism>
<keyword evidence="8 9" id="KW-0807">Transducer</keyword>
<dbReference type="GO" id="GO:0005886">
    <property type="term" value="C:plasma membrane"/>
    <property type="evidence" value="ECO:0007669"/>
    <property type="project" value="TreeGrafter"/>
</dbReference>
<dbReference type="Pfam" id="PF00001">
    <property type="entry name" value="7tm_1"/>
    <property type="match status" value="1"/>
</dbReference>
<dbReference type="GO" id="GO:0008188">
    <property type="term" value="F:neuropeptide receptor activity"/>
    <property type="evidence" value="ECO:0007669"/>
    <property type="project" value="TreeGrafter"/>
</dbReference>